<protein>
    <submittedName>
        <fullName evidence="1">Gluconate 2-dehydrogenase subunit 3-like protein</fullName>
    </submittedName>
</protein>
<evidence type="ECO:0000313" key="2">
    <source>
        <dbReference type="Proteomes" id="UP000256629"/>
    </source>
</evidence>
<sequence length="195" mass="21844">MKRREALKNIGLTIGYSAIAPSALSILQSCTTEKEKWVPLFFTQEEGLVMTKLVDLILPKTEATPGALDVNVPEFLDLYASKAYDTEAKEKYSKGIKSIIEALAIPESGAQYLKTEDYTNLLDKYLRPTNEEEILYKQEKNLVYESLLNLRDQAVWAYKTSKTIGEEVLAYDPIPTVQKGCIPIEEATGGKAWSL</sequence>
<dbReference type="Pfam" id="PF13618">
    <property type="entry name" value="Gluconate_2-dh3"/>
    <property type="match status" value="1"/>
</dbReference>
<organism evidence="1 2">
    <name type="scientific">Seonamhaeicola aphaedonensis</name>
    <dbReference type="NCBI Taxonomy" id="1461338"/>
    <lineage>
        <taxon>Bacteria</taxon>
        <taxon>Pseudomonadati</taxon>
        <taxon>Bacteroidota</taxon>
        <taxon>Flavobacteriia</taxon>
        <taxon>Flavobacteriales</taxon>
        <taxon>Flavobacteriaceae</taxon>
    </lineage>
</organism>
<accession>A0A3D9HLQ2</accession>
<reference evidence="1 2" key="1">
    <citation type="submission" date="2018-07" db="EMBL/GenBank/DDBJ databases">
        <title>Genomic Encyclopedia of Type Strains, Phase III (KMG-III): the genomes of soil and plant-associated and newly described type strains.</title>
        <authorList>
            <person name="Whitman W."/>
        </authorList>
    </citation>
    <scope>NUCLEOTIDE SEQUENCE [LARGE SCALE GENOMIC DNA]</scope>
    <source>
        <strain evidence="1 2">CECT 8487</strain>
    </source>
</reference>
<dbReference type="PROSITE" id="PS51257">
    <property type="entry name" value="PROKAR_LIPOPROTEIN"/>
    <property type="match status" value="1"/>
</dbReference>
<proteinExistence type="predicted"/>
<dbReference type="EMBL" id="QRDX01000001">
    <property type="protein sequence ID" value="RED50251.1"/>
    <property type="molecule type" value="Genomic_DNA"/>
</dbReference>
<dbReference type="InterPro" id="IPR027056">
    <property type="entry name" value="Gluconate_2DH_su3"/>
</dbReference>
<name>A0A3D9HLQ2_9FLAO</name>
<dbReference type="AlphaFoldDB" id="A0A3D9HLQ2"/>
<dbReference type="Proteomes" id="UP000256629">
    <property type="component" value="Unassembled WGS sequence"/>
</dbReference>
<dbReference type="OrthoDB" id="6385145at2"/>
<gene>
    <name evidence="1" type="ORF">DFQ02_101276</name>
</gene>
<dbReference type="RefSeq" id="WP_116039190.1">
    <property type="nucleotide sequence ID" value="NZ_QRDX01000001.1"/>
</dbReference>
<evidence type="ECO:0000313" key="1">
    <source>
        <dbReference type="EMBL" id="RED50251.1"/>
    </source>
</evidence>
<comment type="caution">
    <text evidence="1">The sequence shown here is derived from an EMBL/GenBank/DDBJ whole genome shotgun (WGS) entry which is preliminary data.</text>
</comment>
<keyword evidence="2" id="KW-1185">Reference proteome</keyword>